<comment type="caution">
    <text evidence="1">The sequence shown here is derived from an EMBL/GenBank/DDBJ whole genome shotgun (WGS) entry which is preliminary data.</text>
</comment>
<name>A0ABW7ZI13_9ACTN</name>
<proteinExistence type="predicted"/>
<dbReference type="InterPro" id="IPR009000">
    <property type="entry name" value="Transl_B-barrel_sf"/>
</dbReference>
<dbReference type="Gene3D" id="2.40.30.10">
    <property type="entry name" value="Translation factors"/>
    <property type="match status" value="1"/>
</dbReference>
<keyword evidence="2" id="KW-1185">Reference proteome</keyword>
<evidence type="ECO:0000313" key="2">
    <source>
        <dbReference type="Proteomes" id="UP001612812"/>
    </source>
</evidence>
<gene>
    <name evidence="1" type="ORF">ACIBP4_09360</name>
</gene>
<protein>
    <submittedName>
        <fullName evidence="1">Uncharacterized protein</fullName>
    </submittedName>
</protein>
<evidence type="ECO:0000313" key="1">
    <source>
        <dbReference type="EMBL" id="MFI7262491.1"/>
    </source>
</evidence>
<reference evidence="1 2" key="1">
    <citation type="submission" date="2024-10" db="EMBL/GenBank/DDBJ databases">
        <title>The Natural Products Discovery Center: Release of the First 8490 Sequenced Strains for Exploring Actinobacteria Biosynthetic Diversity.</title>
        <authorList>
            <person name="Kalkreuter E."/>
            <person name="Kautsar S.A."/>
            <person name="Yang D."/>
            <person name="Bader C.D."/>
            <person name="Teijaro C.N."/>
            <person name="Fluegel L."/>
            <person name="Davis C.M."/>
            <person name="Simpson J.R."/>
            <person name="Lauterbach L."/>
            <person name="Steele A.D."/>
            <person name="Gui C."/>
            <person name="Meng S."/>
            <person name="Li G."/>
            <person name="Viehrig K."/>
            <person name="Ye F."/>
            <person name="Su P."/>
            <person name="Kiefer A.F."/>
            <person name="Nichols A."/>
            <person name="Cepeda A.J."/>
            <person name="Yan W."/>
            <person name="Fan B."/>
            <person name="Jiang Y."/>
            <person name="Adhikari A."/>
            <person name="Zheng C.-J."/>
            <person name="Schuster L."/>
            <person name="Cowan T.M."/>
            <person name="Smanski M.J."/>
            <person name="Chevrette M.G."/>
            <person name="De Carvalho L.P.S."/>
            <person name="Shen B."/>
        </authorList>
    </citation>
    <scope>NUCLEOTIDE SEQUENCE [LARGE SCALE GENOMIC DNA]</scope>
    <source>
        <strain evidence="1 2">NPDC049845</strain>
    </source>
</reference>
<dbReference type="RefSeq" id="WP_396770659.1">
    <property type="nucleotide sequence ID" value="NZ_JBITLA010000011.1"/>
</dbReference>
<sequence length="84" mass="8825">MSEPCFQMVVRQVFHLTGRPVVVAGAAEPVGLRSGDLVDVLRDGDVAATTRAFVEVHLPPGVVALVLPDVAPSDVEPGVVIRRA</sequence>
<accession>A0ABW7ZI13</accession>
<dbReference type="SUPFAM" id="SSF50447">
    <property type="entry name" value="Translation proteins"/>
    <property type="match status" value="1"/>
</dbReference>
<dbReference type="EMBL" id="JBITLE010000003">
    <property type="protein sequence ID" value="MFI7262491.1"/>
    <property type="molecule type" value="Genomic_DNA"/>
</dbReference>
<dbReference type="Proteomes" id="UP001612812">
    <property type="component" value="Unassembled WGS sequence"/>
</dbReference>
<organism evidence="1 2">
    <name type="scientific">Micromonospora maritima</name>
    <dbReference type="NCBI Taxonomy" id="986711"/>
    <lineage>
        <taxon>Bacteria</taxon>
        <taxon>Bacillati</taxon>
        <taxon>Actinomycetota</taxon>
        <taxon>Actinomycetes</taxon>
        <taxon>Micromonosporales</taxon>
        <taxon>Micromonosporaceae</taxon>
        <taxon>Micromonospora</taxon>
    </lineage>
</organism>